<dbReference type="GO" id="GO:0045892">
    <property type="term" value="P:negative regulation of DNA-templated transcription"/>
    <property type="evidence" value="ECO:0007669"/>
    <property type="project" value="InterPro"/>
</dbReference>
<reference evidence="6 7" key="2">
    <citation type="journal article" date="2016" name="Int. J. Syst. Evol. Microbiol.">
        <title>Paenibacillus bovis sp. nov., isolated from raw yak (Bos grunniens) milk.</title>
        <authorList>
            <person name="Gao C."/>
            <person name="Han J."/>
            <person name="Liu Z."/>
            <person name="Xu X."/>
            <person name="Hang F."/>
            <person name="Wu Z."/>
        </authorList>
    </citation>
    <scope>NUCLEOTIDE SEQUENCE [LARGE SCALE GENOMIC DNA]</scope>
    <source>
        <strain evidence="6 7">BD3526</strain>
    </source>
</reference>
<dbReference type="EMBL" id="CP013023">
    <property type="protein sequence ID" value="ANF96472.1"/>
    <property type="molecule type" value="Genomic_DNA"/>
</dbReference>
<dbReference type="STRING" id="1616788.AR543_10970"/>
<evidence type="ECO:0000259" key="5">
    <source>
        <dbReference type="PROSITE" id="PS50977"/>
    </source>
</evidence>
<dbReference type="PANTHER" id="PTHR47506:SF6">
    <property type="entry name" value="HTH-TYPE TRANSCRIPTIONAL REPRESSOR NEMR"/>
    <property type="match status" value="1"/>
</dbReference>
<dbReference type="PRINTS" id="PR00455">
    <property type="entry name" value="HTHTETR"/>
</dbReference>
<dbReference type="InterPro" id="IPR023772">
    <property type="entry name" value="DNA-bd_HTH_TetR-type_CS"/>
</dbReference>
<dbReference type="InterPro" id="IPR001647">
    <property type="entry name" value="HTH_TetR"/>
</dbReference>
<dbReference type="SUPFAM" id="SSF48498">
    <property type="entry name" value="Tetracyclin repressor-like, C-terminal domain"/>
    <property type="match status" value="1"/>
</dbReference>
<evidence type="ECO:0000313" key="6">
    <source>
        <dbReference type="EMBL" id="ANF96472.1"/>
    </source>
</evidence>
<dbReference type="RefSeq" id="WP_060534359.1">
    <property type="nucleotide sequence ID" value="NZ_CP013023.1"/>
</dbReference>
<proteinExistence type="predicted"/>
<dbReference type="PROSITE" id="PS50977">
    <property type="entry name" value="HTH_TETR_2"/>
    <property type="match status" value="1"/>
</dbReference>
<dbReference type="AlphaFoldDB" id="A0A172ZGF4"/>
<keyword evidence="3" id="KW-0804">Transcription</keyword>
<keyword evidence="2 4" id="KW-0238">DNA-binding</keyword>
<feature type="domain" description="HTH tetR-type" evidence="5">
    <location>
        <begin position="9"/>
        <end position="69"/>
    </location>
</feature>
<dbReference type="Gene3D" id="1.10.10.60">
    <property type="entry name" value="Homeodomain-like"/>
    <property type="match status" value="1"/>
</dbReference>
<dbReference type="PANTHER" id="PTHR47506">
    <property type="entry name" value="TRANSCRIPTIONAL REGULATORY PROTEIN"/>
    <property type="match status" value="1"/>
</dbReference>
<gene>
    <name evidence="6" type="ORF">AR543_10970</name>
</gene>
<keyword evidence="1" id="KW-0805">Transcription regulation</keyword>
<evidence type="ECO:0000256" key="2">
    <source>
        <dbReference type="ARBA" id="ARBA00023125"/>
    </source>
</evidence>
<dbReference type="SUPFAM" id="SSF46689">
    <property type="entry name" value="Homeodomain-like"/>
    <property type="match status" value="1"/>
</dbReference>
<evidence type="ECO:0000256" key="1">
    <source>
        <dbReference type="ARBA" id="ARBA00023015"/>
    </source>
</evidence>
<dbReference type="Pfam" id="PF08360">
    <property type="entry name" value="TetR_C_5"/>
    <property type="match status" value="1"/>
</dbReference>
<feature type="DNA-binding region" description="H-T-H motif" evidence="4">
    <location>
        <begin position="32"/>
        <end position="51"/>
    </location>
</feature>
<dbReference type="OrthoDB" id="9785164at2"/>
<dbReference type="PROSITE" id="PS01081">
    <property type="entry name" value="HTH_TETR_1"/>
    <property type="match status" value="1"/>
</dbReference>
<evidence type="ECO:0000313" key="7">
    <source>
        <dbReference type="Proteomes" id="UP000078148"/>
    </source>
</evidence>
<dbReference type="GO" id="GO:0003700">
    <property type="term" value="F:DNA-binding transcription factor activity"/>
    <property type="evidence" value="ECO:0007669"/>
    <property type="project" value="InterPro"/>
</dbReference>
<dbReference type="InterPro" id="IPR013571">
    <property type="entry name" value="Tscrpt_reg_QacR_C"/>
</dbReference>
<dbReference type="Pfam" id="PF00440">
    <property type="entry name" value="TetR_N"/>
    <property type="match status" value="1"/>
</dbReference>
<evidence type="ECO:0000256" key="3">
    <source>
        <dbReference type="ARBA" id="ARBA00023163"/>
    </source>
</evidence>
<dbReference type="GO" id="GO:0003677">
    <property type="term" value="F:DNA binding"/>
    <property type="evidence" value="ECO:0007669"/>
    <property type="project" value="UniProtKB-UniRule"/>
</dbReference>
<dbReference type="InterPro" id="IPR009057">
    <property type="entry name" value="Homeodomain-like_sf"/>
</dbReference>
<dbReference type="Proteomes" id="UP000078148">
    <property type="component" value="Chromosome"/>
</dbReference>
<name>A0A172ZGF4_9BACL</name>
<keyword evidence="7" id="KW-1185">Reference proteome</keyword>
<sequence>MNKKQAQSELTRKKISEAARGLFVQKGYKATSIEDIVAATGSSKGNIYYHFKSKEGLFLYLLNEWDRDWLDKWQEKQSSYATVTDKLFGLAEQIIQEELNHPLTRAADEFFSNDEQKSEVEEKMTSMMTEHLQFNERLIQEGIDAGEFAAGDVKEKAMVLESILVGLSQMSRNASIETMLTSYQFAIQTFLHGIAKKK</sequence>
<evidence type="ECO:0000256" key="4">
    <source>
        <dbReference type="PROSITE-ProRule" id="PRU00335"/>
    </source>
</evidence>
<dbReference type="KEGG" id="pbv:AR543_10970"/>
<dbReference type="InterPro" id="IPR036271">
    <property type="entry name" value="Tet_transcr_reg_TetR-rel_C_sf"/>
</dbReference>
<organism evidence="6 7">
    <name type="scientific">Paenibacillus bovis</name>
    <dbReference type="NCBI Taxonomy" id="1616788"/>
    <lineage>
        <taxon>Bacteria</taxon>
        <taxon>Bacillati</taxon>
        <taxon>Bacillota</taxon>
        <taxon>Bacilli</taxon>
        <taxon>Bacillales</taxon>
        <taxon>Paenibacillaceae</taxon>
        <taxon>Paenibacillus</taxon>
    </lineage>
</organism>
<accession>A0A172ZGF4</accession>
<dbReference type="Gene3D" id="1.10.357.10">
    <property type="entry name" value="Tetracycline Repressor, domain 2"/>
    <property type="match status" value="1"/>
</dbReference>
<reference evidence="7" key="1">
    <citation type="submission" date="2015-10" db="EMBL/GenBank/DDBJ databases">
        <title>Genome of Paenibacillus bovis sp. nov.</title>
        <authorList>
            <person name="Wu Z."/>
            <person name="Gao C."/>
            <person name="Liu Z."/>
            <person name="Zheng H."/>
        </authorList>
    </citation>
    <scope>NUCLEOTIDE SEQUENCE [LARGE SCALE GENOMIC DNA]</scope>
    <source>
        <strain evidence="7">BD3526</strain>
    </source>
</reference>
<protein>
    <submittedName>
        <fullName evidence="6">TetR family transcriptional regulator</fullName>
    </submittedName>
</protein>